<evidence type="ECO:0000313" key="2">
    <source>
        <dbReference type="Proteomes" id="UP000050430"/>
    </source>
</evidence>
<dbReference type="Proteomes" id="UP000050430">
    <property type="component" value="Unassembled WGS sequence"/>
</dbReference>
<organism evidence="1 2">
    <name type="scientific">Leptolinea tardivitalis</name>
    <dbReference type="NCBI Taxonomy" id="229920"/>
    <lineage>
        <taxon>Bacteria</taxon>
        <taxon>Bacillati</taxon>
        <taxon>Chloroflexota</taxon>
        <taxon>Anaerolineae</taxon>
        <taxon>Anaerolineales</taxon>
        <taxon>Anaerolineaceae</taxon>
        <taxon>Leptolinea</taxon>
    </lineage>
</organism>
<dbReference type="EMBL" id="LGCK01000014">
    <property type="protein sequence ID" value="KPL70462.1"/>
    <property type="molecule type" value="Genomic_DNA"/>
</dbReference>
<accession>A0A0P6WWJ6</accession>
<keyword evidence="2" id="KW-1185">Reference proteome</keyword>
<dbReference type="PROSITE" id="PS51257">
    <property type="entry name" value="PROKAR_LIPOPROTEIN"/>
    <property type="match status" value="1"/>
</dbReference>
<dbReference type="AlphaFoldDB" id="A0A0P6WWJ6"/>
<dbReference type="STRING" id="229920.ADM99_15100"/>
<evidence type="ECO:0000313" key="1">
    <source>
        <dbReference type="EMBL" id="KPL70462.1"/>
    </source>
</evidence>
<protein>
    <submittedName>
        <fullName evidence="1">Uncharacterized protein</fullName>
    </submittedName>
</protein>
<sequence>MTRKLLLFILLVFVMIGATGCERPSTIAPVAVAPTLAPVAKVETPTLMIKTPVKVATQASGFQEILSATQTAVATIRSGTLTATASGINGMTTGTPGTPDVMGMPGTPGAPTASVMALGTIYPGTAVVSGTPGANGTPGVGGTPSPFSGTIAVPTATKFIPPFPVIPGVPTFGVLSVVGDSTVTIMTSEFPAKSEYTVYMGAAGTRGYGGTLLGTFKTENGGQMTLVFNIPATLRGFSPIDIRIEFPDGRYAYNFFYNITAN</sequence>
<gene>
    <name evidence="1" type="ORF">ADM99_15100</name>
</gene>
<proteinExistence type="predicted"/>
<name>A0A0P6WWJ6_9CHLR</name>
<dbReference type="RefSeq" id="WP_062422353.1">
    <property type="nucleotide sequence ID" value="NZ_BBYA01000010.1"/>
</dbReference>
<reference evidence="1 2" key="1">
    <citation type="submission" date="2015-07" db="EMBL/GenBank/DDBJ databases">
        <title>Genome sequence of Leptolinea tardivitalis DSM 16556.</title>
        <authorList>
            <person name="Hemp J."/>
            <person name="Ward L.M."/>
            <person name="Pace L.A."/>
            <person name="Fischer W.W."/>
        </authorList>
    </citation>
    <scope>NUCLEOTIDE SEQUENCE [LARGE SCALE GENOMIC DNA]</scope>
    <source>
        <strain evidence="1 2">YMTK-2</strain>
    </source>
</reference>
<comment type="caution">
    <text evidence="1">The sequence shown here is derived from an EMBL/GenBank/DDBJ whole genome shotgun (WGS) entry which is preliminary data.</text>
</comment>